<dbReference type="Proteomes" id="UP000623067">
    <property type="component" value="Unassembled WGS sequence"/>
</dbReference>
<gene>
    <name evidence="1" type="ORF">GCM10011380_33110</name>
</gene>
<comment type="caution">
    <text evidence="1">The sequence shown here is derived from an EMBL/GenBank/DDBJ whole genome shotgun (WGS) entry which is preliminary data.</text>
</comment>
<dbReference type="RefSeq" id="WP_188660489.1">
    <property type="nucleotide sequence ID" value="NZ_BMIH01000005.1"/>
</dbReference>
<name>A0A916TDN0_9SPHN</name>
<dbReference type="EMBL" id="BMIH01000005">
    <property type="protein sequence ID" value="GGB41004.1"/>
    <property type="molecule type" value="Genomic_DNA"/>
</dbReference>
<protein>
    <submittedName>
        <fullName evidence="1">Uncharacterized protein</fullName>
    </submittedName>
</protein>
<reference evidence="1" key="1">
    <citation type="journal article" date="2014" name="Int. J. Syst. Evol. Microbiol.">
        <title>Complete genome sequence of Corynebacterium casei LMG S-19264T (=DSM 44701T), isolated from a smear-ripened cheese.</title>
        <authorList>
            <consortium name="US DOE Joint Genome Institute (JGI-PGF)"/>
            <person name="Walter F."/>
            <person name="Albersmeier A."/>
            <person name="Kalinowski J."/>
            <person name="Ruckert C."/>
        </authorList>
    </citation>
    <scope>NUCLEOTIDE SEQUENCE</scope>
    <source>
        <strain evidence="1">CGMCC 1.15330</strain>
    </source>
</reference>
<reference evidence="1" key="2">
    <citation type="submission" date="2020-09" db="EMBL/GenBank/DDBJ databases">
        <authorList>
            <person name="Sun Q."/>
            <person name="Zhou Y."/>
        </authorList>
    </citation>
    <scope>NUCLEOTIDE SEQUENCE</scope>
    <source>
        <strain evidence="1">CGMCC 1.15330</strain>
    </source>
</reference>
<accession>A0A916TDN0</accession>
<proteinExistence type="predicted"/>
<sequence length="79" mass="8886">MAVVAKQIVDDALDHEQLGLPSCSRIGSLYLTADRPGCNWGVRYEAGSDHVDAQVRRMISDLQDRYPLINPFDFFCQTV</sequence>
<evidence type="ECO:0000313" key="2">
    <source>
        <dbReference type="Proteomes" id="UP000623067"/>
    </source>
</evidence>
<keyword evidence="2" id="KW-1185">Reference proteome</keyword>
<dbReference type="AlphaFoldDB" id="A0A916TDN0"/>
<organism evidence="1 2">
    <name type="scientific">Sphingomonas metalli</name>
    <dbReference type="NCBI Taxonomy" id="1779358"/>
    <lineage>
        <taxon>Bacteria</taxon>
        <taxon>Pseudomonadati</taxon>
        <taxon>Pseudomonadota</taxon>
        <taxon>Alphaproteobacteria</taxon>
        <taxon>Sphingomonadales</taxon>
        <taxon>Sphingomonadaceae</taxon>
        <taxon>Sphingomonas</taxon>
    </lineage>
</organism>
<evidence type="ECO:0000313" key="1">
    <source>
        <dbReference type="EMBL" id="GGB41004.1"/>
    </source>
</evidence>